<feature type="region of interest" description="Disordered" evidence="1">
    <location>
        <begin position="1"/>
        <end position="23"/>
    </location>
</feature>
<accession>A0A5B7FB24</accession>
<sequence>MILTTPTSPHAPYARKQLSPHHATTHYSTHNAIQGTHFSSEAHRLTSTQCNITATEKKGRFAWHKTDLASGGWRRCGASGGEAWRVTVSEARRAREGRALWVGAVRVPAASSDPSLLSRRLPIMVRLGPSRAFIG</sequence>
<gene>
    <name evidence="2" type="ORF">E2C01_036322</name>
</gene>
<evidence type="ECO:0000256" key="1">
    <source>
        <dbReference type="SAM" id="MobiDB-lite"/>
    </source>
</evidence>
<proteinExistence type="predicted"/>
<evidence type="ECO:0000313" key="2">
    <source>
        <dbReference type="EMBL" id="MPC42695.1"/>
    </source>
</evidence>
<name>A0A5B7FB24_PORTR</name>
<protein>
    <submittedName>
        <fullName evidence="2">Uncharacterized protein</fullName>
    </submittedName>
</protein>
<organism evidence="2 3">
    <name type="scientific">Portunus trituberculatus</name>
    <name type="common">Swimming crab</name>
    <name type="synonym">Neptunus trituberculatus</name>
    <dbReference type="NCBI Taxonomy" id="210409"/>
    <lineage>
        <taxon>Eukaryota</taxon>
        <taxon>Metazoa</taxon>
        <taxon>Ecdysozoa</taxon>
        <taxon>Arthropoda</taxon>
        <taxon>Crustacea</taxon>
        <taxon>Multicrustacea</taxon>
        <taxon>Malacostraca</taxon>
        <taxon>Eumalacostraca</taxon>
        <taxon>Eucarida</taxon>
        <taxon>Decapoda</taxon>
        <taxon>Pleocyemata</taxon>
        <taxon>Brachyura</taxon>
        <taxon>Eubrachyura</taxon>
        <taxon>Portunoidea</taxon>
        <taxon>Portunidae</taxon>
        <taxon>Portuninae</taxon>
        <taxon>Portunus</taxon>
    </lineage>
</organism>
<reference evidence="2 3" key="1">
    <citation type="submission" date="2019-05" db="EMBL/GenBank/DDBJ databases">
        <title>Another draft genome of Portunus trituberculatus and its Hox gene families provides insights of decapod evolution.</title>
        <authorList>
            <person name="Jeong J.-H."/>
            <person name="Song I."/>
            <person name="Kim S."/>
            <person name="Choi T."/>
            <person name="Kim D."/>
            <person name="Ryu S."/>
            <person name="Kim W."/>
        </authorList>
    </citation>
    <scope>NUCLEOTIDE SEQUENCE [LARGE SCALE GENOMIC DNA]</scope>
    <source>
        <tissue evidence="2">Muscle</tissue>
    </source>
</reference>
<dbReference type="Proteomes" id="UP000324222">
    <property type="component" value="Unassembled WGS sequence"/>
</dbReference>
<dbReference type="EMBL" id="VSRR010005534">
    <property type="protein sequence ID" value="MPC42695.1"/>
    <property type="molecule type" value="Genomic_DNA"/>
</dbReference>
<keyword evidence="3" id="KW-1185">Reference proteome</keyword>
<comment type="caution">
    <text evidence="2">The sequence shown here is derived from an EMBL/GenBank/DDBJ whole genome shotgun (WGS) entry which is preliminary data.</text>
</comment>
<dbReference type="AlphaFoldDB" id="A0A5B7FB24"/>
<evidence type="ECO:0000313" key="3">
    <source>
        <dbReference type="Proteomes" id="UP000324222"/>
    </source>
</evidence>